<dbReference type="Pfam" id="PF25273">
    <property type="entry name" value="DUF7869"/>
    <property type="match status" value="1"/>
</dbReference>
<name>A0ABP0PE01_9DINO</name>
<protein>
    <recommendedName>
        <fullName evidence="1">DUF7869 domain-containing protein</fullName>
    </recommendedName>
</protein>
<sequence length="430" mass="49038">MEFLRKIYCSVAETLPDVKDGTLSDDDMEDESVFKLVATQPLESEPYADFNTLRLKVEATMEPLPSSGKRAKPRKMRKSIPIREGRTTAEFEERYLPPGTMQEYFVQYVRQSALEQPASFPSFWRVWASNYSFLKFRSASSHSICTECYKHKALISALSRHISARRTQESLYHQHLEDQFRDRICYWEARGESRSQSSRVTLIIDGMDQGKFGLPRHKSVNTKALSGFQRPRLHVAAAICHGHFISAYVTDGDLCKDSNTSMEMLSHCLDMLGGRISLHTCDLVIQCDNTYREVKNNHIFRWAAAVVSCGLVRSLTVSSLRSGHSHEDIDQLFGQIATFLKTQRSRMTPEDFVDSLKVCLSGLQRPFEKERHVWKLDQTRDWRGWLLSGIPASMKGVGGPGAPHIFEFHRLCNTGAVAFRVRVTQHLVLP</sequence>
<organism evidence="2 4">
    <name type="scientific">Durusdinium trenchii</name>
    <dbReference type="NCBI Taxonomy" id="1381693"/>
    <lineage>
        <taxon>Eukaryota</taxon>
        <taxon>Sar</taxon>
        <taxon>Alveolata</taxon>
        <taxon>Dinophyceae</taxon>
        <taxon>Suessiales</taxon>
        <taxon>Symbiodiniaceae</taxon>
        <taxon>Durusdinium</taxon>
    </lineage>
</organism>
<keyword evidence="4" id="KW-1185">Reference proteome</keyword>
<evidence type="ECO:0000313" key="2">
    <source>
        <dbReference type="EMBL" id="CAK9073232.1"/>
    </source>
</evidence>
<evidence type="ECO:0000259" key="1">
    <source>
        <dbReference type="Pfam" id="PF25273"/>
    </source>
</evidence>
<feature type="domain" description="DUF7869" evidence="1">
    <location>
        <begin position="231"/>
        <end position="410"/>
    </location>
</feature>
<dbReference type="EMBL" id="CAXAMN010022859">
    <property type="protein sequence ID" value="CAK9073232.1"/>
    <property type="molecule type" value="Genomic_DNA"/>
</dbReference>
<dbReference type="InterPro" id="IPR057191">
    <property type="entry name" value="DUF7869"/>
</dbReference>
<accession>A0ABP0PE01</accession>
<proteinExistence type="predicted"/>
<evidence type="ECO:0000313" key="4">
    <source>
        <dbReference type="Proteomes" id="UP001642484"/>
    </source>
</evidence>
<evidence type="ECO:0000313" key="3">
    <source>
        <dbReference type="EMBL" id="CAK9073237.1"/>
    </source>
</evidence>
<dbReference type="PANTHER" id="PTHR33153">
    <property type="entry name" value="MYND-TYPE DOMAIN-CONTAINING PROTEIN"/>
    <property type="match status" value="1"/>
</dbReference>
<reference evidence="2 4" key="1">
    <citation type="submission" date="2024-02" db="EMBL/GenBank/DDBJ databases">
        <authorList>
            <person name="Chen Y."/>
            <person name="Shah S."/>
            <person name="Dougan E. K."/>
            <person name="Thang M."/>
            <person name="Chan C."/>
        </authorList>
    </citation>
    <scope>NUCLEOTIDE SEQUENCE [LARGE SCALE GENOMIC DNA]</scope>
</reference>
<gene>
    <name evidence="2" type="ORF">CCMP2556_LOCUS36033</name>
    <name evidence="3" type="ORF">CCMP2556_LOCUS36036</name>
</gene>
<dbReference type="EMBL" id="CAXAMN010022860">
    <property type="protein sequence ID" value="CAK9073237.1"/>
    <property type="molecule type" value="Genomic_DNA"/>
</dbReference>
<comment type="caution">
    <text evidence="2">The sequence shown here is derived from an EMBL/GenBank/DDBJ whole genome shotgun (WGS) entry which is preliminary data.</text>
</comment>
<dbReference type="Proteomes" id="UP001642484">
    <property type="component" value="Unassembled WGS sequence"/>
</dbReference>
<dbReference type="PANTHER" id="PTHR33153:SF3">
    <property type="entry name" value="TRAFFICKING PROTEIN PARTICLE COMPLEX SUBUNIT 11 DOMAIN-CONTAINING PROTEIN"/>
    <property type="match status" value="1"/>
</dbReference>